<reference evidence="1 2" key="1">
    <citation type="journal article" date="2014" name="Int. J. Syst. Evol. Microbiol.">
        <title>Complete genome sequence of Corynebacterium casei LMG S-19264T (=DSM 44701T), isolated from a smear-ripened cheese.</title>
        <authorList>
            <consortium name="US DOE Joint Genome Institute (JGI-PGF)"/>
            <person name="Walter F."/>
            <person name="Albersmeier A."/>
            <person name="Kalinowski J."/>
            <person name="Ruckert C."/>
        </authorList>
    </citation>
    <scope>NUCLEOTIDE SEQUENCE [LARGE SCALE GENOMIC DNA]</scope>
    <source>
        <strain evidence="1 2">CGMCC 1.7286</strain>
    </source>
</reference>
<dbReference type="RefSeq" id="WP_188858873.1">
    <property type="nucleotide sequence ID" value="NZ_BMLT01000002.1"/>
</dbReference>
<evidence type="ECO:0000313" key="1">
    <source>
        <dbReference type="EMBL" id="GGO78183.1"/>
    </source>
</evidence>
<keyword evidence="2" id="KW-1185">Reference proteome</keyword>
<gene>
    <name evidence="1" type="ORF">GCM10011348_09490</name>
</gene>
<evidence type="ECO:0000313" key="2">
    <source>
        <dbReference type="Proteomes" id="UP000599578"/>
    </source>
</evidence>
<dbReference type="AlphaFoldDB" id="A0A917Z8T1"/>
<sequence length="153" mass="17190">MKSFETVGDIVDNAIAIHRGAEQLFRGLRAQTADTRAQMLLDYMIKHEQQMETSVHNLRRSGSQGVLGTYIQYTLEEAPGAYLASLSESFPDPTADQVCDIGLRLDGYLVELFEGARKEIDAPKAMDFLQDLMDLEALERRKLSQTLNSLHDL</sequence>
<organism evidence="1 2">
    <name type="scientific">Marinobacterium nitratireducens</name>
    <dbReference type="NCBI Taxonomy" id="518897"/>
    <lineage>
        <taxon>Bacteria</taxon>
        <taxon>Pseudomonadati</taxon>
        <taxon>Pseudomonadota</taxon>
        <taxon>Gammaproteobacteria</taxon>
        <taxon>Oceanospirillales</taxon>
        <taxon>Oceanospirillaceae</taxon>
        <taxon>Marinobacterium</taxon>
    </lineage>
</organism>
<name>A0A917Z8T1_9GAMM</name>
<dbReference type="Proteomes" id="UP000599578">
    <property type="component" value="Unassembled WGS sequence"/>
</dbReference>
<dbReference type="Gene3D" id="1.20.1260.10">
    <property type="match status" value="1"/>
</dbReference>
<comment type="caution">
    <text evidence="1">The sequence shown here is derived from an EMBL/GenBank/DDBJ whole genome shotgun (WGS) entry which is preliminary data.</text>
</comment>
<dbReference type="EMBL" id="BMLT01000002">
    <property type="protein sequence ID" value="GGO78183.1"/>
    <property type="molecule type" value="Genomic_DNA"/>
</dbReference>
<dbReference type="InterPro" id="IPR012347">
    <property type="entry name" value="Ferritin-like"/>
</dbReference>
<accession>A0A917Z8T1</accession>
<protein>
    <submittedName>
        <fullName evidence="1">Uncharacterized protein</fullName>
    </submittedName>
</protein>
<proteinExistence type="predicted"/>